<dbReference type="EMBL" id="JRRC01472578">
    <property type="protein sequence ID" value="KHG07351.1"/>
    <property type="molecule type" value="Genomic_DNA"/>
</dbReference>
<dbReference type="AlphaFoldDB" id="A0A0B0N4M8"/>
<protein>
    <submittedName>
        <fullName evidence="2">Uncharacterized protein</fullName>
    </submittedName>
</protein>
<gene>
    <name evidence="1" type="ORF">F383_34587</name>
    <name evidence="2" type="ORF">F383_35232</name>
</gene>
<comment type="caution">
    <text evidence="2">The sequence shown here is derived from an EMBL/GenBank/DDBJ whole genome shotgun (WGS) entry which is preliminary data.</text>
</comment>
<organism evidence="2 3">
    <name type="scientific">Gossypium arboreum</name>
    <name type="common">Tree cotton</name>
    <name type="synonym">Gossypium nanking</name>
    <dbReference type="NCBI Taxonomy" id="29729"/>
    <lineage>
        <taxon>Eukaryota</taxon>
        <taxon>Viridiplantae</taxon>
        <taxon>Streptophyta</taxon>
        <taxon>Embryophyta</taxon>
        <taxon>Tracheophyta</taxon>
        <taxon>Spermatophyta</taxon>
        <taxon>Magnoliopsida</taxon>
        <taxon>eudicotyledons</taxon>
        <taxon>Gunneridae</taxon>
        <taxon>Pentapetalae</taxon>
        <taxon>rosids</taxon>
        <taxon>malvids</taxon>
        <taxon>Malvales</taxon>
        <taxon>Malvaceae</taxon>
        <taxon>Malvoideae</taxon>
        <taxon>Gossypium</taxon>
    </lineage>
</organism>
<proteinExistence type="predicted"/>
<evidence type="ECO:0000313" key="1">
    <source>
        <dbReference type="EMBL" id="KHG07351.1"/>
    </source>
</evidence>
<sequence>MPVSQVLWTQCNSLTLVTRPTHTPVWLARVP</sequence>
<accession>A0A0B0N4M8</accession>
<reference evidence="3" key="2">
    <citation type="submission" date="2014-09" db="EMBL/GenBank/DDBJ databases">
        <authorList>
            <person name="Mudge J."/>
            <person name="Ramaraj T."/>
            <person name="Lindquist I.E."/>
            <person name="Bharti A.K."/>
            <person name="Sundararajan A."/>
            <person name="Cameron C.T."/>
            <person name="Woodward J.E."/>
            <person name="May G.D."/>
            <person name="Brubaker C."/>
            <person name="Broadhvest J."/>
            <person name="Wilkins T.A."/>
        </authorList>
    </citation>
    <scope>NUCLEOTIDE SEQUENCE</scope>
    <source>
        <strain evidence="3">cv. AKA8401</strain>
    </source>
</reference>
<reference evidence="2" key="1">
    <citation type="submission" date="2014-09" db="EMBL/GenBank/DDBJ databases">
        <title>G. arboreum L. cv. AKA8401 A2 genome assembly version 1.0.</title>
        <authorList>
            <person name="Mudge J."/>
            <person name="Ramaraj T."/>
            <person name="Lindquist I.E."/>
            <person name="Bharti A.K."/>
            <person name="Sundararajan A."/>
            <person name="Cameron C.T."/>
            <person name="Woodward J.E."/>
            <person name="May G.D."/>
            <person name="Brubaker C."/>
            <person name="Broadhvest J."/>
            <person name="Wilkins T.A."/>
        </authorList>
    </citation>
    <scope>NUCLEOTIDE SEQUENCE</scope>
</reference>
<dbReference type="Proteomes" id="UP000032142">
    <property type="component" value="Unassembled WGS sequence"/>
</dbReference>
<evidence type="ECO:0000313" key="2">
    <source>
        <dbReference type="EMBL" id="KHG07770.1"/>
    </source>
</evidence>
<dbReference type="EMBL" id="JRRC01481739">
    <property type="protein sequence ID" value="KHG07770.1"/>
    <property type="molecule type" value="Genomic_DNA"/>
</dbReference>
<keyword evidence="3" id="KW-1185">Reference proteome</keyword>
<name>A0A0B0N4M8_GOSAR</name>
<evidence type="ECO:0000313" key="3">
    <source>
        <dbReference type="Proteomes" id="UP000032142"/>
    </source>
</evidence>